<dbReference type="EMBL" id="OX596116">
    <property type="protein sequence ID" value="CAN0482218.1"/>
    <property type="molecule type" value="Genomic_DNA"/>
</dbReference>
<gene>
    <name evidence="1" type="ORF">MRATA1EN22A_LOCUS21125</name>
</gene>
<accession>A0AC59ZPM1</accession>
<name>A0AC59ZPM1_RANTA</name>
<evidence type="ECO:0000313" key="2">
    <source>
        <dbReference type="Proteomes" id="UP001162501"/>
    </source>
</evidence>
<dbReference type="Proteomes" id="UP001162501">
    <property type="component" value="Chromosome 32"/>
</dbReference>
<evidence type="ECO:0000313" key="1">
    <source>
        <dbReference type="EMBL" id="CAN0482218.1"/>
    </source>
</evidence>
<protein>
    <submittedName>
        <fullName evidence="1">Uncharacterized protein</fullName>
    </submittedName>
</protein>
<proteinExistence type="predicted"/>
<sequence>MAPSRRRYKNPSAGHHGPDAGQVASDLPRICHFDPEPQIAGLEPILSRLLRPGTAAGAMGNTRGDDIILPHDAPGPVGGAGESCPPLPHRCLPEMEAEGDLATHSDGAAGDLKVLEMLALRQVRGVFKGTSACSPAPYGYASSAWQKRPGSELEENGGMWAAGETRFTGLAWPQPEQQQEGAGRVLARPDGPLAAQPGPSWMAGSLRPPWTVRSSSVTSAPAPAGHLSHVRSRVRLSLATQRPCTPGMLDCTLPVTLPLVGAQ</sequence>
<organism evidence="1 2">
    <name type="scientific">Rangifer tarandus platyrhynchus</name>
    <name type="common">Svalbard reindeer</name>
    <dbReference type="NCBI Taxonomy" id="3082113"/>
    <lineage>
        <taxon>Eukaryota</taxon>
        <taxon>Metazoa</taxon>
        <taxon>Chordata</taxon>
        <taxon>Craniata</taxon>
        <taxon>Vertebrata</taxon>
        <taxon>Euteleostomi</taxon>
        <taxon>Mammalia</taxon>
        <taxon>Eutheria</taxon>
        <taxon>Laurasiatheria</taxon>
        <taxon>Artiodactyla</taxon>
        <taxon>Ruminantia</taxon>
        <taxon>Pecora</taxon>
        <taxon>Cervidae</taxon>
        <taxon>Odocoileinae</taxon>
        <taxon>Rangifer</taxon>
    </lineage>
</organism>
<reference evidence="1" key="2">
    <citation type="submission" date="2025-03" db="EMBL/GenBank/DDBJ databases">
        <authorList>
            <consortium name="ELIXIR-Norway"/>
            <consortium name="Elixir Norway"/>
        </authorList>
    </citation>
    <scope>NUCLEOTIDE SEQUENCE</scope>
</reference>
<reference evidence="1" key="1">
    <citation type="submission" date="2023-05" db="EMBL/GenBank/DDBJ databases">
        <authorList>
            <consortium name="ELIXIR-Norway"/>
        </authorList>
    </citation>
    <scope>NUCLEOTIDE SEQUENCE</scope>
</reference>